<dbReference type="SUPFAM" id="SSF46894">
    <property type="entry name" value="C-terminal effector domain of the bipartite response regulators"/>
    <property type="match status" value="1"/>
</dbReference>
<dbReference type="InterPro" id="IPR000792">
    <property type="entry name" value="Tscrpt_reg_LuxR_C"/>
</dbReference>
<gene>
    <name evidence="5" type="ORF">B5K10_02425</name>
</gene>
<keyword evidence="2" id="KW-0238">DNA-binding</keyword>
<dbReference type="AlphaFoldDB" id="A0A3E1BWJ2"/>
<dbReference type="Proteomes" id="UP000256748">
    <property type="component" value="Unassembled WGS sequence"/>
</dbReference>
<dbReference type="GO" id="GO:0006355">
    <property type="term" value="P:regulation of DNA-templated transcription"/>
    <property type="evidence" value="ECO:0007669"/>
    <property type="project" value="InterPro"/>
</dbReference>
<sequence length="388" mass="41145">MSRLSDEILSSIIGDIYDCALSPEGWTGVMTRITSTIDAAYTTIALTSVRDSRGRFAAQSPWDAEQMRALQDYEIEAIPGLMATVVGDIDLPQRTLSVVSEGELEQSAFFQEWAKPQGLREACTTKFVHTADRIGLFSTTTWANRPPITDEEQRFLALLSPHLRRASLIGDLLDQTRVTAGIYRGVLDSLAVPVILAGADGAVLHANAHAAKMLDENTLLRSRNGVLQAQTPIVSRALLEAIAAAAHADAQLGSRGIGLPISAPGQSPAVAYVLPLSEGTARAVFRPACAAVFISTTISASPPPEDVLITLYDLTPAEARVVLQIGRGLSSAQCIAALAISENTLKTHLGRIFAKTSTARQADLVALVSTIASPIMQGMSLATSASTM</sequence>
<accession>A0A3E1BWJ2</accession>
<dbReference type="Gene3D" id="1.10.10.10">
    <property type="entry name" value="Winged helix-like DNA-binding domain superfamily/Winged helix DNA-binding domain"/>
    <property type="match status" value="1"/>
</dbReference>
<comment type="caution">
    <text evidence="5">The sequence shown here is derived from an EMBL/GenBank/DDBJ whole genome shotgun (WGS) entry which is preliminary data.</text>
</comment>
<reference evidence="5 6" key="1">
    <citation type="submission" date="2017-03" db="EMBL/GenBank/DDBJ databases">
        <title>Genome analysis of Rhizobial strains effectives or ineffectives for nitrogen fixation isolated from bean seeds.</title>
        <authorList>
            <person name="Peralta H."/>
            <person name="Aguilar-Vera A."/>
            <person name="Mora Y."/>
            <person name="Vargas-Lagunas C."/>
            <person name="Girard L."/>
            <person name="Mora J."/>
        </authorList>
    </citation>
    <scope>NUCLEOTIDE SEQUENCE [LARGE SCALE GENOMIC DNA]</scope>
    <source>
        <strain evidence="5 6">CCGM5</strain>
    </source>
</reference>
<dbReference type="GO" id="GO:0003677">
    <property type="term" value="F:DNA binding"/>
    <property type="evidence" value="ECO:0007669"/>
    <property type="project" value="UniProtKB-KW"/>
</dbReference>
<evidence type="ECO:0000259" key="4">
    <source>
        <dbReference type="SMART" id="SM00421"/>
    </source>
</evidence>
<keyword evidence="1" id="KW-0805">Transcription regulation</keyword>
<evidence type="ECO:0000313" key="5">
    <source>
        <dbReference type="EMBL" id="RFB99413.1"/>
    </source>
</evidence>
<dbReference type="RefSeq" id="WP_116272211.1">
    <property type="nucleotide sequence ID" value="NZ_KZ859521.1"/>
</dbReference>
<organism evidence="5 6">
    <name type="scientific">Rhizobium leguminosarum bv. trifolii</name>
    <dbReference type="NCBI Taxonomy" id="386"/>
    <lineage>
        <taxon>Bacteria</taxon>
        <taxon>Pseudomonadati</taxon>
        <taxon>Pseudomonadota</taxon>
        <taxon>Alphaproteobacteria</taxon>
        <taxon>Hyphomicrobiales</taxon>
        <taxon>Rhizobiaceae</taxon>
        <taxon>Rhizobium/Agrobacterium group</taxon>
        <taxon>Rhizobium</taxon>
    </lineage>
</organism>
<dbReference type="EMBL" id="NAOO01000004">
    <property type="protein sequence ID" value="RFB99413.1"/>
    <property type="molecule type" value="Genomic_DNA"/>
</dbReference>
<dbReference type="PANTHER" id="PTHR44688:SF16">
    <property type="entry name" value="DNA-BINDING TRANSCRIPTIONAL ACTIVATOR DEVR_DOSR"/>
    <property type="match status" value="1"/>
</dbReference>
<evidence type="ECO:0000256" key="2">
    <source>
        <dbReference type="ARBA" id="ARBA00023125"/>
    </source>
</evidence>
<keyword evidence="3" id="KW-0804">Transcription</keyword>
<proteinExistence type="predicted"/>
<dbReference type="PRINTS" id="PR00038">
    <property type="entry name" value="HTHLUXR"/>
</dbReference>
<evidence type="ECO:0000256" key="3">
    <source>
        <dbReference type="ARBA" id="ARBA00023163"/>
    </source>
</evidence>
<evidence type="ECO:0000256" key="1">
    <source>
        <dbReference type="ARBA" id="ARBA00023015"/>
    </source>
</evidence>
<name>A0A3E1BWJ2_RHILT</name>
<evidence type="ECO:0000313" key="6">
    <source>
        <dbReference type="Proteomes" id="UP000256748"/>
    </source>
</evidence>
<dbReference type="InterPro" id="IPR036388">
    <property type="entry name" value="WH-like_DNA-bd_sf"/>
</dbReference>
<dbReference type="SMART" id="SM00421">
    <property type="entry name" value="HTH_LUXR"/>
    <property type="match status" value="1"/>
</dbReference>
<dbReference type="InterPro" id="IPR016032">
    <property type="entry name" value="Sig_transdc_resp-reg_C-effctor"/>
</dbReference>
<dbReference type="PANTHER" id="PTHR44688">
    <property type="entry name" value="DNA-BINDING TRANSCRIPTIONAL ACTIVATOR DEVR_DOSR"/>
    <property type="match status" value="1"/>
</dbReference>
<feature type="domain" description="HTH luxR-type" evidence="4">
    <location>
        <begin position="311"/>
        <end position="368"/>
    </location>
</feature>
<protein>
    <submittedName>
        <fullName evidence="5">LuxR family transcriptional regulator</fullName>
    </submittedName>
</protein>